<dbReference type="Gene3D" id="3.30.470.20">
    <property type="entry name" value="ATP-grasp fold, B domain"/>
    <property type="match status" value="1"/>
</dbReference>
<feature type="compositionally biased region" description="Polar residues" evidence="5">
    <location>
        <begin position="19"/>
        <end position="28"/>
    </location>
</feature>
<dbReference type="SUPFAM" id="SSF56059">
    <property type="entry name" value="Glutathione synthetase ATP-binding domain-like"/>
    <property type="match status" value="1"/>
</dbReference>
<sequence>MDSAASSKDCKRKVGKQLLQEQPSTSSTPDEDDEDDYAIDGGDDSTNDYSDSEAETDASVPADSSSNNKRRVSFQSDCDLPGAVSKRLDLGSASAFFNGLTVSPREQRSSSLKAKTRSFSPWRLVSKCFYGSSDSLPLLATDRSVLEKSPSLRRPLDFDYLPNFCRNRPEAIVSDEKQPFLRPSRFSHVPPTIRFYLYGEKVEKPKRAIRRMLRWCHNSLIPKVVRKCLATSHFYIVEEKLFWIGYWGRHLKSSSYRHILPYQKVNHFAGAFHIGRKDRLWGHINRMSIKWGSDHFNLMPFTYVLPKDSRHLKGVLTGPNATYLILKPPASARGAGIKIVHRYQQVPKKTPLIAQHYVDRPFLINGAKFDLRLYVYITSLNPLRIYLYEDGLVRFASLRYSNALSSLSNRFMHLTNYSINKTAHENGASDRPVDKWTLAKLWRYLEERGLDGNKLTQQIVDLILKAIIGCEASMTHHMQQYAACPFTSHELFGFDILLDESLKPWLLEVNISPSLQSGTELDRAVKGPLARDVLNLSGMNIPDKQQISVARLIPHSLPVPSSEESLDYRVKPLEALVTEREKAKREAHVAHFLQTGSVLPSILHDLTSDDVRLLVDMEDEWDRRGRFTRIFPSPGTTRYLKYFDIPKYANLLLDEWMSHYFYMRDSGCRRLESLCRNKFHFAQSPDSTFSDA</sequence>
<dbReference type="GO" id="GO:0000226">
    <property type="term" value="P:microtubule cytoskeleton organization"/>
    <property type="evidence" value="ECO:0007669"/>
    <property type="project" value="TreeGrafter"/>
</dbReference>
<dbReference type="AlphaFoldDB" id="A0A914XU25"/>
<evidence type="ECO:0000256" key="4">
    <source>
        <dbReference type="ARBA" id="ARBA00022840"/>
    </source>
</evidence>
<feature type="region of interest" description="Disordered" evidence="5">
    <location>
        <begin position="1"/>
        <end position="74"/>
    </location>
</feature>
<evidence type="ECO:0000256" key="1">
    <source>
        <dbReference type="ARBA" id="ARBA00006820"/>
    </source>
</evidence>
<dbReference type="GO" id="GO:0015631">
    <property type="term" value="F:tubulin binding"/>
    <property type="evidence" value="ECO:0007669"/>
    <property type="project" value="TreeGrafter"/>
</dbReference>
<dbReference type="PANTHER" id="PTHR12241">
    <property type="entry name" value="TUBULIN POLYGLUTAMYLASE"/>
    <property type="match status" value="1"/>
</dbReference>
<dbReference type="PANTHER" id="PTHR12241:SF162">
    <property type="entry name" value="TUBULIN MONOGLUTAMYLASE TTLL4"/>
    <property type="match status" value="1"/>
</dbReference>
<dbReference type="Proteomes" id="UP000887566">
    <property type="component" value="Unplaced"/>
</dbReference>
<reference evidence="7" key="1">
    <citation type="submission" date="2022-11" db="UniProtKB">
        <authorList>
            <consortium name="WormBaseParasite"/>
        </authorList>
    </citation>
    <scope>IDENTIFICATION</scope>
</reference>
<dbReference type="PROSITE" id="PS51221">
    <property type="entry name" value="TTL"/>
    <property type="match status" value="1"/>
</dbReference>
<keyword evidence="6" id="KW-1185">Reference proteome</keyword>
<keyword evidence="2" id="KW-0436">Ligase</keyword>
<dbReference type="GO" id="GO:0036064">
    <property type="term" value="C:ciliary basal body"/>
    <property type="evidence" value="ECO:0007669"/>
    <property type="project" value="TreeGrafter"/>
</dbReference>
<keyword evidence="4" id="KW-0067">ATP-binding</keyword>
<name>A0A914XU25_9BILA</name>
<protein>
    <submittedName>
        <fullName evidence="7">Tubulin polyglutamylase TTLL4</fullName>
    </submittedName>
</protein>
<evidence type="ECO:0000256" key="5">
    <source>
        <dbReference type="SAM" id="MobiDB-lite"/>
    </source>
</evidence>
<dbReference type="GO" id="GO:0070740">
    <property type="term" value="F:tubulin-glutamic acid ligase activity"/>
    <property type="evidence" value="ECO:0007669"/>
    <property type="project" value="TreeGrafter"/>
</dbReference>
<organism evidence="6 7">
    <name type="scientific">Plectus sambesii</name>
    <dbReference type="NCBI Taxonomy" id="2011161"/>
    <lineage>
        <taxon>Eukaryota</taxon>
        <taxon>Metazoa</taxon>
        <taxon>Ecdysozoa</taxon>
        <taxon>Nematoda</taxon>
        <taxon>Chromadorea</taxon>
        <taxon>Plectida</taxon>
        <taxon>Plectina</taxon>
        <taxon>Plectoidea</taxon>
        <taxon>Plectidae</taxon>
        <taxon>Plectus</taxon>
    </lineage>
</organism>
<evidence type="ECO:0000256" key="2">
    <source>
        <dbReference type="ARBA" id="ARBA00022598"/>
    </source>
</evidence>
<dbReference type="GO" id="GO:0005524">
    <property type="term" value="F:ATP binding"/>
    <property type="evidence" value="ECO:0007669"/>
    <property type="project" value="UniProtKB-KW"/>
</dbReference>
<dbReference type="InterPro" id="IPR004344">
    <property type="entry name" value="TTL/TTLL_fam"/>
</dbReference>
<keyword evidence="3" id="KW-0547">Nucleotide-binding</keyword>
<accession>A0A914XU25</accession>
<dbReference type="GO" id="GO:0019098">
    <property type="term" value="P:reproductive behavior"/>
    <property type="evidence" value="ECO:0007669"/>
    <property type="project" value="UniProtKB-ARBA"/>
</dbReference>
<proteinExistence type="inferred from homology"/>
<evidence type="ECO:0000313" key="6">
    <source>
        <dbReference type="Proteomes" id="UP000887566"/>
    </source>
</evidence>
<feature type="compositionally biased region" description="Acidic residues" evidence="5">
    <location>
        <begin position="29"/>
        <end position="56"/>
    </location>
</feature>
<dbReference type="Pfam" id="PF03133">
    <property type="entry name" value="TTL"/>
    <property type="match status" value="1"/>
</dbReference>
<dbReference type="WBParaSite" id="PSAMB.scaffold964size37954.g9960.t1">
    <property type="protein sequence ID" value="PSAMB.scaffold964size37954.g9960.t1"/>
    <property type="gene ID" value="PSAMB.scaffold964size37954.g9960"/>
</dbReference>
<evidence type="ECO:0000313" key="7">
    <source>
        <dbReference type="WBParaSite" id="PSAMB.scaffold964size37954.g9960.t1"/>
    </source>
</evidence>
<evidence type="ECO:0000256" key="3">
    <source>
        <dbReference type="ARBA" id="ARBA00022741"/>
    </source>
</evidence>
<comment type="similarity">
    <text evidence="1">Belongs to the tubulin--tyrosine ligase family.</text>
</comment>